<evidence type="ECO:0008006" key="4">
    <source>
        <dbReference type="Google" id="ProtNLM"/>
    </source>
</evidence>
<name>A0AB94IRA0_9BACI</name>
<dbReference type="AlphaFoldDB" id="A0AB94IRA0"/>
<proteinExistence type="predicted"/>
<organism evidence="2 3">
    <name type="scientific">Neobacillus vireti LMG 21834</name>
    <dbReference type="NCBI Taxonomy" id="1131730"/>
    <lineage>
        <taxon>Bacteria</taxon>
        <taxon>Bacillati</taxon>
        <taxon>Bacillota</taxon>
        <taxon>Bacilli</taxon>
        <taxon>Bacillales</taxon>
        <taxon>Bacillaceae</taxon>
        <taxon>Neobacillus</taxon>
    </lineage>
</organism>
<feature type="transmembrane region" description="Helical" evidence="1">
    <location>
        <begin position="164"/>
        <end position="189"/>
    </location>
</feature>
<feature type="transmembrane region" description="Helical" evidence="1">
    <location>
        <begin position="136"/>
        <end position="157"/>
    </location>
</feature>
<dbReference type="RefSeq" id="WP_024027544.1">
    <property type="nucleotide sequence ID" value="NZ_ALAN01000047.1"/>
</dbReference>
<accession>A0AB94IRA0</accession>
<dbReference type="Proteomes" id="UP000018877">
    <property type="component" value="Unassembled WGS sequence"/>
</dbReference>
<feature type="transmembrane region" description="Helical" evidence="1">
    <location>
        <begin position="84"/>
        <end position="109"/>
    </location>
</feature>
<keyword evidence="1" id="KW-0812">Transmembrane</keyword>
<protein>
    <recommendedName>
        <fullName evidence="4">ABC transporter permease</fullName>
    </recommendedName>
</protein>
<feature type="transmembrane region" description="Helical" evidence="1">
    <location>
        <begin position="201"/>
        <end position="223"/>
    </location>
</feature>
<keyword evidence="3" id="KW-1185">Reference proteome</keyword>
<feature type="transmembrane region" description="Helical" evidence="1">
    <location>
        <begin position="47"/>
        <end position="72"/>
    </location>
</feature>
<keyword evidence="1" id="KW-0472">Membrane</keyword>
<gene>
    <name evidence="2" type="ORF">BAVI_06664</name>
</gene>
<evidence type="ECO:0000313" key="2">
    <source>
        <dbReference type="EMBL" id="ETI69579.1"/>
    </source>
</evidence>
<keyword evidence="1" id="KW-1133">Transmembrane helix</keyword>
<sequence>MNRIATVMKIHAKDKLMWLILPWCLGLLPAFLVNFLIGGIVQPEEGLYTGGLASIFVWMMVVGIVTLTKSFPFALGLSIRRTDFFLGTLMMIIVVCLGSSVVLLALSFLEGDWAWGVGLHFFKLPYLSDGSLAEQWWTLFATAFHMSFLGFGIVAVYRRFGRMGLFIMFPVIFVGGSVLALLCTYFGWWADIFNWLSGHSAALLASWLFVGAVIYALLSFFMIRKATV</sequence>
<reference evidence="2 3" key="1">
    <citation type="journal article" date="2014" name="Environ. Microbiol.">
        <title>The nitrate-ammonifying and nosZ-carrying bacterium Bacillus vireti is a potent source and sink for nitric and nitrous oxide under high nitrate conditions.</title>
        <authorList>
            <person name="Mania D."/>
            <person name="Heylen K."/>
            <person name="van Spanning R.J."/>
            <person name="Frostegard A."/>
        </authorList>
    </citation>
    <scope>NUCLEOTIDE SEQUENCE [LARGE SCALE GENOMIC DNA]</scope>
    <source>
        <strain evidence="2 3">LMG 21834</strain>
    </source>
</reference>
<feature type="transmembrane region" description="Helical" evidence="1">
    <location>
        <begin position="20"/>
        <end position="41"/>
    </location>
</feature>
<comment type="caution">
    <text evidence="2">The sequence shown here is derived from an EMBL/GenBank/DDBJ whole genome shotgun (WGS) entry which is preliminary data.</text>
</comment>
<evidence type="ECO:0000313" key="3">
    <source>
        <dbReference type="Proteomes" id="UP000018877"/>
    </source>
</evidence>
<evidence type="ECO:0000256" key="1">
    <source>
        <dbReference type="SAM" id="Phobius"/>
    </source>
</evidence>
<dbReference type="EMBL" id="ALAN01000047">
    <property type="protein sequence ID" value="ETI69579.1"/>
    <property type="molecule type" value="Genomic_DNA"/>
</dbReference>